<dbReference type="InterPro" id="IPR038620">
    <property type="entry name" value="YdcP-like_sf"/>
</dbReference>
<feature type="non-terminal residue" evidence="1">
    <location>
        <position position="1"/>
    </location>
</feature>
<dbReference type="PATRIC" id="fig|328812.4.peg.2807"/>
<evidence type="ECO:0000313" key="1">
    <source>
        <dbReference type="EMBL" id="KMM30513.1"/>
    </source>
</evidence>
<dbReference type="AlphaFoldDB" id="A0A0J6CBM5"/>
<dbReference type="RefSeq" id="WP_048318315.1">
    <property type="nucleotide sequence ID" value="NZ_LFJV01000270.1"/>
</dbReference>
<name>A0A0J6CBM5_9BACT</name>
<organism evidence="1 2">
    <name type="scientific">Parabacteroides goldsteinii</name>
    <dbReference type="NCBI Taxonomy" id="328812"/>
    <lineage>
        <taxon>Bacteria</taxon>
        <taxon>Pseudomonadati</taxon>
        <taxon>Bacteroidota</taxon>
        <taxon>Bacteroidia</taxon>
        <taxon>Bacteroidales</taxon>
        <taxon>Tannerellaceae</taxon>
        <taxon>Parabacteroides</taxon>
    </lineage>
</organism>
<protein>
    <submittedName>
        <fullName evidence="1">Conjugal transfer protein</fullName>
    </submittedName>
</protein>
<dbReference type="Pfam" id="PF06125">
    <property type="entry name" value="DUF961"/>
    <property type="match status" value="1"/>
</dbReference>
<dbReference type="Proteomes" id="UP000036166">
    <property type="component" value="Unassembled WGS sequence"/>
</dbReference>
<dbReference type="InterPro" id="IPR010365">
    <property type="entry name" value="DUF961"/>
</dbReference>
<dbReference type="Gene3D" id="2.40.50.390">
    <property type="entry name" value="Conjugative transposon protein, DUF961"/>
    <property type="match status" value="1"/>
</dbReference>
<reference evidence="1 2" key="1">
    <citation type="submission" date="2015-06" db="EMBL/GenBank/DDBJ databases">
        <title>Draft Genome Sequence of Parabacteroides goldsteinii with Putative Novel Metallo-Beta-Lactamases Isolated from a Blood Culture from a Human Patient.</title>
        <authorList>
            <person name="Krogh T.J."/>
            <person name="Agergaard C.N."/>
            <person name="Moller-Jensen J."/>
            <person name="Justesen U.S."/>
        </authorList>
    </citation>
    <scope>NUCLEOTIDE SEQUENCE [LARGE SCALE GENOMIC DNA]</scope>
    <source>
        <strain evidence="1 2">910340</strain>
    </source>
</reference>
<dbReference type="EMBL" id="LFJV01000270">
    <property type="protein sequence ID" value="KMM30513.1"/>
    <property type="molecule type" value="Genomic_DNA"/>
</dbReference>
<accession>A0A0J6CBM5</accession>
<proteinExistence type="predicted"/>
<comment type="caution">
    <text evidence="1">The sequence shown here is derived from an EMBL/GenBank/DDBJ whole genome shotgun (WGS) entry which is preliminary data.</text>
</comment>
<evidence type="ECO:0000313" key="2">
    <source>
        <dbReference type="Proteomes" id="UP000036166"/>
    </source>
</evidence>
<gene>
    <name evidence="1" type="ORF">ACM15_27575</name>
</gene>
<sequence>YNLYSAVQRADDIVVVLPAEAGEKHFGFEERVKLVNPRITAEGYKIGTRGFTNYLLHADDMIKE</sequence>